<keyword evidence="1" id="KW-0853">WD repeat</keyword>
<feature type="domain" description="WDR36/Utp21 N-terminal" evidence="4">
    <location>
        <begin position="60"/>
        <end position="367"/>
    </location>
</feature>
<name>A0A3N4LKN3_9PEZI</name>
<dbReference type="InterPro" id="IPR015943">
    <property type="entry name" value="WD40/YVTN_repeat-like_dom_sf"/>
</dbReference>
<feature type="region of interest" description="Disordered" evidence="2">
    <location>
        <begin position="1"/>
        <end position="26"/>
    </location>
</feature>
<feature type="repeat" description="WD" evidence="1">
    <location>
        <begin position="647"/>
        <end position="688"/>
    </location>
</feature>
<feature type="domain" description="WDR36/Utp21 C-terminal" evidence="3">
    <location>
        <begin position="782"/>
        <end position="1022"/>
    </location>
</feature>
<gene>
    <name evidence="5" type="ORF">L211DRAFT_862237</name>
</gene>
<dbReference type="AlphaFoldDB" id="A0A3N4LKN3"/>
<dbReference type="EMBL" id="ML121546">
    <property type="protein sequence ID" value="RPB23454.1"/>
    <property type="molecule type" value="Genomic_DNA"/>
</dbReference>
<feature type="region of interest" description="Disordered" evidence="2">
    <location>
        <begin position="906"/>
        <end position="928"/>
    </location>
</feature>
<dbReference type="GO" id="GO:0006364">
    <property type="term" value="P:rRNA processing"/>
    <property type="evidence" value="ECO:0007669"/>
    <property type="project" value="InterPro"/>
</dbReference>
<evidence type="ECO:0000259" key="4">
    <source>
        <dbReference type="Pfam" id="PF25171"/>
    </source>
</evidence>
<dbReference type="InterPro" id="IPR007319">
    <property type="entry name" value="WDR36/Utp21_C"/>
</dbReference>
<protein>
    <submittedName>
        <fullName evidence="5">WD40 repeat-like protein</fullName>
    </submittedName>
</protein>
<dbReference type="InParanoid" id="A0A3N4LKN3"/>
<dbReference type="Gene3D" id="2.130.10.10">
    <property type="entry name" value="YVTN repeat-like/Quinoprotein amine dehydrogenase"/>
    <property type="match status" value="2"/>
</dbReference>
<dbReference type="OrthoDB" id="10250769at2759"/>
<dbReference type="GO" id="GO:0032040">
    <property type="term" value="C:small-subunit processome"/>
    <property type="evidence" value="ECO:0007669"/>
    <property type="project" value="InterPro"/>
</dbReference>
<accession>A0A3N4LKN3</accession>
<feature type="region of interest" description="Disordered" evidence="2">
    <location>
        <begin position="534"/>
        <end position="557"/>
    </location>
</feature>
<dbReference type="PROSITE" id="PS50082">
    <property type="entry name" value="WD_REPEATS_2"/>
    <property type="match status" value="3"/>
</dbReference>
<dbReference type="InterPro" id="IPR011047">
    <property type="entry name" value="Quinoprotein_ADH-like_sf"/>
</dbReference>
<dbReference type="PANTHER" id="PTHR22840">
    <property type="entry name" value="WD REPEAT-CONTAINING PROTEIN 36"/>
    <property type="match status" value="1"/>
</dbReference>
<keyword evidence="6" id="KW-1185">Reference proteome</keyword>
<evidence type="ECO:0000259" key="3">
    <source>
        <dbReference type="Pfam" id="PF04192"/>
    </source>
</evidence>
<reference evidence="5 6" key="1">
    <citation type="journal article" date="2018" name="Nat. Ecol. Evol.">
        <title>Pezizomycetes genomes reveal the molecular basis of ectomycorrhizal truffle lifestyle.</title>
        <authorList>
            <person name="Murat C."/>
            <person name="Payen T."/>
            <person name="Noel B."/>
            <person name="Kuo A."/>
            <person name="Morin E."/>
            <person name="Chen J."/>
            <person name="Kohler A."/>
            <person name="Krizsan K."/>
            <person name="Balestrini R."/>
            <person name="Da Silva C."/>
            <person name="Montanini B."/>
            <person name="Hainaut M."/>
            <person name="Levati E."/>
            <person name="Barry K.W."/>
            <person name="Belfiori B."/>
            <person name="Cichocki N."/>
            <person name="Clum A."/>
            <person name="Dockter R.B."/>
            <person name="Fauchery L."/>
            <person name="Guy J."/>
            <person name="Iotti M."/>
            <person name="Le Tacon F."/>
            <person name="Lindquist E.A."/>
            <person name="Lipzen A."/>
            <person name="Malagnac F."/>
            <person name="Mello A."/>
            <person name="Molinier V."/>
            <person name="Miyauchi S."/>
            <person name="Poulain J."/>
            <person name="Riccioni C."/>
            <person name="Rubini A."/>
            <person name="Sitrit Y."/>
            <person name="Splivallo R."/>
            <person name="Traeger S."/>
            <person name="Wang M."/>
            <person name="Zifcakova L."/>
            <person name="Wipf D."/>
            <person name="Zambonelli A."/>
            <person name="Paolocci F."/>
            <person name="Nowrousian M."/>
            <person name="Ottonello S."/>
            <person name="Baldrian P."/>
            <person name="Spatafora J.W."/>
            <person name="Henrissat B."/>
            <person name="Nagy L.G."/>
            <person name="Aury J.M."/>
            <person name="Wincker P."/>
            <person name="Grigoriev I.V."/>
            <person name="Bonfante P."/>
            <person name="Martin F.M."/>
        </authorList>
    </citation>
    <scope>NUCLEOTIDE SEQUENCE [LARGE SCALE GENOMIC DNA]</scope>
    <source>
        <strain evidence="5 6">ATCC MYA-4762</strain>
    </source>
</reference>
<dbReference type="InterPro" id="IPR001680">
    <property type="entry name" value="WD40_rpt"/>
</dbReference>
<feature type="repeat" description="WD" evidence="1">
    <location>
        <begin position="302"/>
        <end position="328"/>
    </location>
</feature>
<proteinExistence type="predicted"/>
<feature type="region of interest" description="Disordered" evidence="2">
    <location>
        <begin position="751"/>
        <end position="775"/>
    </location>
</feature>
<dbReference type="FunCoup" id="A0A3N4LKN3">
    <property type="interactions" value="1127"/>
</dbReference>
<organism evidence="5 6">
    <name type="scientific">Terfezia boudieri ATCC MYA-4762</name>
    <dbReference type="NCBI Taxonomy" id="1051890"/>
    <lineage>
        <taxon>Eukaryota</taxon>
        <taxon>Fungi</taxon>
        <taxon>Dikarya</taxon>
        <taxon>Ascomycota</taxon>
        <taxon>Pezizomycotina</taxon>
        <taxon>Pezizomycetes</taxon>
        <taxon>Pezizales</taxon>
        <taxon>Pezizaceae</taxon>
        <taxon>Terfezia</taxon>
    </lineage>
</organism>
<dbReference type="GO" id="GO:0034388">
    <property type="term" value="C:Pwp2p-containing subcomplex of 90S preribosome"/>
    <property type="evidence" value="ECO:0007669"/>
    <property type="project" value="TreeGrafter"/>
</dbReference>
<dbReference type="Pfam" id="PF25168">
    <property type="entry name" value="Beta-prop_WDR36-Utp21_2nd"/>
    <property type="match status" value="1"/>
</dbReference>
<dbReference type="InterPro" id="IPR059157">
    <property type="entry name" value="WDR36-Utp21_N"/>
</dbReference>
<sequence>MPSVVPGSANKRQRTDLPQKPAPGISTHSRILAPYRSLGHITSPTVPFSCIPRGSQTFQITTSVGTTLQTYDIRRLNLVFISSPATFSEIRRVVAWKEYVFAAFGGTVSDSAHGAWVFKRGKKVAELDEPMGGWNTSGWREMLIFGDWIVGAFGDGQIVVWKVATKEVHTEIQPTKGGGIVGIIHPSTYLNKVVVARTGGGLQIWNVKTGKLIYTCIPNLGDAKITSLTNTTHLHHIAFSTNTSQIRIHNILTDTTLFTLGPKLPPTSTTSAKRVVSLSFCTDSSVGAGTSPEGKKTAASGSGRILAAGDTDGDITLWDLEKRRIVGVMRAVHSSTSGGILKCEFLAGQKIMVTTGGDNSLKEWIFDSPHTILPRMLRQRSSHSAPPTVLAFHNPQESHFLLSASQDRTLWGISLRNDAQSFELSQGSAGVSRKAKKANLKEHLVETKAPPVTAMAISDSDGAKRDWENIITAHRGETAARTWHYEMKRLGRWVFHTSDGGEAKSVAISACGNFAFVGSSKGSVDMWNLQSGLNRGSFPRKSPVPKKKKGQKQPQLPSVEWKGHTGAVTGIITDTTNKWIATTGLDGKIKFWAFLTGKLLHEIDWSHTSTGITAARLYRDSDLLALACDDFCIRVIDTETRKVVRELWGANGRISDFCFSNDGRWILSASTDSVLRIYDLPTGHLIDGIRTPSIITSLAWSGKGEFLVTGHVDSVGVALWTNRTLFTRIPTRHLKEEDIIDLALPSSSGEGGTSLIDSAINSNPTTSEDPTEEESGVYISRDQLSDQLLTLSLVPKARWQTLVHLDLVKQRNKPTSAPQKPKSAPFFLGALSNLKDGNTGLLPNINPLYPPTAEEAAQALAEQEAEKSRIMRLTAFEKFVAHFKSLPPASADLEIRSLDTSYWVNPISEDDDDEDGSPSPTESDTDPEEIDELTTFIHALTFRLRLNRDWDLVNAWMAVFLKVHGELIIEICSTAETARGKRGRRARRFREALVEWRKEERREGRRIADLAGYCAGVVGFLRSR</sequence>
<dbReference type="PANTHER" id="PTHR22840:SF12">
    <property type="entry name" value="WD REPEAT-CONTAINING PROTEIN 36"/>
    <property type="match status" value="1"/>
</dbReference>
<evidence type="ECO:0000313" key="6">
    <source>
        <dbReference type="Proteomes" id="UP000267821"/>
    </source>
</evidence>
<evidence type="ECO:0000313" key="5">
    <source>
        <dbReference type="EMBL" id="RPB23454.1"/>
    </source>
</evidence>
<feature type="repeat" description="WD" evidence="1">
    <location>
        <begin position="561"/>
        <end position="602"/>
    </location>
</feature>
<dbReference type="STRING" id="1051890.A0A3N4LKN3"/>
<dbReference type="Pfam" id="PF25171">
    <property type="entry name" value="Beta-prop_WDR36-Utp21_1st"/>
    <property type="match status" value="1"/>
</dbReference>
<dbReference type="Proteomes" id="UP000267821">
    <property type="component" value="Unassembled WGS sequence"/>
</dbReference>
<dbReference type="SMART" id="SM00320">
    <property type="entry name" value="WD40"/>
    <property type="match status" value="9"/>
</dbReference>
<evidence type="ECO:0000256" key="2">
    <source>
        <dbReference type="SAM" id="MobiDB-lite"/>
    </source>
</evidence>
<dbReference type="SUPFAM" id="SSF50998">
    <property type="entry name" value="Quinoprotein alcohol dehydrogenase-like"/>
    <property type="match status" value="2"/>
</dbReference>
<evidence type="ECO:0000256" key="1">
    <source>
        <dbReference type="PROSITE-ProRule" id="PRU00221"/>
    </source>
</evidence>
<dbReference type="Pfam" id="PF04192">
    <property type="entry name" value="Utp21"/>
    <property type="match status" value="1"/>
</dbReference>